<comment type="caution">
    <text evidence="10">The sequence shown here is derived from an EMBL/GenBank/DDBJ whole genome shotgun (WGS) entry which is preliminary data.</text>
</comment>
<dbReference type="AlphaFoldDB" id="A0A2N6CYC7"/>
<gene>
    <name evidence="10" type="ORF">C0630_06730</name>
</gene>
<dbReference type="PANTHER" id="PTHR36507">
    <property type="entry name" value="BLL1555 PROTEIN"/>
    <property type="match status" value="1"/>
</dbReference>
<dbReference type="InterPro" id="IPR000923">
    <property type="entry name" value="BlueCu_1"/>
</dbReference>
<dbReference type="GO" id="GO:0005507">
    <property type="term" value="F:copper ion binding"/>
    <property type="evidence" value="ECO:0007669"/>
    <property type="project" value="InterPro"/>
</dbReference>
<evidence type="ECO:0000256" key="5">
    <source>
        <dbReference type="ARBA" id="ARBA00022982"/>
    </source>
</evidence>
<dbReference type="Gene3D" id="2.60.40.420">
    <property type="entry name" value="Cupredoxins - blue copper proteins"/>
    <property type="match status" value="1"/>
</dbReference>
<protein>
    <submittedName>
        <fullName evidence="10">Plastocyanin</fullName>
    </submittedName>
</protein>
<dbReference type="Pfam" id="PF00127">
    <property type="entry name" value="Copper-bind"/>
    <property type="match status" value="1"/>
</dbReference>
<evidence type="ECO:0000256" key="7">
    <source>
        <dbReference type="PIRSR" id="PIRSR602386-1"/>
    </source>
</evidence>
<dbReference type="InterPro" id="IPR028871">
    <property type="entry name" value="BlueCu_1_BS"/>
</dbReference>
<dbReference type="PROSITE" id="PS00196">
    <property type="entry name" value="COPPER_BLUE"/>
    <property type="match status" value="1"/>
</dbReference>
<comment type="subcellular location">
    <subcellularLocation>
        <location evidence="1">Periplasm</location>
    </subcellularLocation>
</comment>
<dbReference type="Proteomes" id="UP000235015">
    <property type="component" value="Unassembled WGS sequence"/>
</dbReference>
<evidence type="ECO:0000313" key="10">
    <source>
        <dbReference type="EMBL" id="PLX62332.1"/>
    </source>
</evidence>
<evidence type="ECO:0000256" key="1">
    <source>
        <dbReference type="ARBA" id="ARBA00004418"/>
    </source>
</evidence>
<feature type="signal peptide" evidence="8">
    <location>
        <begin position="1"/>
        <end position="29"/>
    </location>
</feature>
<evidence type="ECO:0000256" key="4">
    <source>
        <dbReference type="ARBA" id="ARBA00022764"/>
    </source>
</evidence>
<proteinExistence type="predicted"/>
<dbReference type="STRING" id="1111735.GCA_000428045_02961"/>
<keyword evidence="2" id="KW-0813">Transport</keyword>
<dbReference type="GO" id="GO:0009055">
    <property type="term" value="F:electron transfer activity"/>
    <property type="evidence" value="ECO:0007669"/>
    <property type="project" value="InterPro"/>
</dbReference>
<dbReference type="SUPFAM" id="SSF49503">
    <property type="entry name" value="Cupredoxins"/>
    <property type="match status" value="1"/>
</dbReference>
<evidence type="ECO:0000256" key="3">
    <source>
        <dbReference type="ARBA" id="ARBA00022723"/>
    </source>
</evidence>
<dbReference type="RefSeq" id="WP_157606877.1">
    <property type="nucleotide sequence ID" value="NZ_CAXXYC010000001.1"/>
</dbReference>
<feature type="binding site" evidence="7">
    <location>
        <position position="106"/>
    </location>
    <ligand>
        <name>Cu cation</name>
        <dbReference type="ChEBI" id="CHEBI:23378"/>
    </ligand>
</feature>
<dbReference type="PRINTS" id="PR00155">
    <property type="entry name" value="AMICYANIN"/>
</dbReference>
<organism evidence="10 11">
    <name type="scientific">Sedimenticola selenatireducens</name>
    <dbReference type="NCBI Taxonomy" id="191960"/>
    <lineage>
        <taxon>Bacteria</taxon>
        <taxon>Pseudomonadati</taxon>
        <taxon>Pseudomonadota</taxon>
        <taxon>Gammaproteobacteria</taxon>
        <taxon>Chromatiales</taxon>
        <taxon>Sedimenticolaceae</taxon>
        <taxon>Sedimenticola</taxon>
    </lineage>
</organism>
<evidence type="ECO:0000259" key="9">
    <source>
        <dbReference type="Pfam" id="PF00127"/>
    </source>
</evidence>
<feature type="chain" id="PRO_5014607260" evidence="8">
    <location>
        <begin position="30"/>
        <end position="116"/>
    </location>
</feature>
<feature type="binding site" evidence="7">
    <location>
        <position position="103"/>
    </location>
    <ligand>
        <name>Cu cation</name>
        <dbReference type="ChEBI" id="CHEBI:23378"/>
    </ligand>
</feature>
<keyword evidence="5" id="KW-0249">Electron transport</keyword>
<evidence type="ECO:0000256" key="8">
    <source>
        <dbReference type="SAM" id="SignalP"/>
    </source>
</evidence>
<dbReference type="InterPro" id="IPR008972">
    <property type="entry name" value="Cupredoxin"/>
</dbReference>
<feature type="domain" description="Blue (type 1) copper" evidence="9">
    <location>
        <begin position="36"/>
        <end position="116"/>
    </location>
</feature>
<keyword evidence="3 7" id="KW-0479">Metal-binding</keyword>
<keyword evidence="8" id="KW-0732">Signal</keyword>
<keyword evidence="6 7" id="KW-0186">Copper</keyword>
<comment type="cofactor">
    <cofactor evidence="7">
        <name>Cu cation</name>
        <dbReference type="ChEBI" id="CHEBI:23378"/>
    </cofactor>
    <text evidence="7">Binds 1 copper ion per subunit.</text>
</comment>
<dbReference type="InterPro" id="IPR052721">
    <property type="entry name" value="ET_Amicyanin"/>
</dbReference>
<reference evidence="10 11" key="1">
    <citation type="submission" date="2017-11" db="EMBL/GenBank/DDBJ databases">
        <title>Genome-resolved metagenomics identifies genetic mobility, metabolic interactions, and unexpected diversity in perchlorate-reducing communities.</title>
        <authorList>
            <person name="Barnum T.P."/>
            <person name="Figueroa I.A."/>
            <person name="Carlstrom C.I."/>
            <person name="Lucas L.N."/>
            <person name="Engelbrektson A.L."/>
            <person name="Coates J.D."/>
        </authorList>
    </citation>
    <scope>NUCLEOTIDE SEQUENCE [LARGE SCALE GENOMIC DNA]</scope>
    <source>
        <strain evidence="10">BM301</strain>
    </source>
</reference>
<evidence type="ECO:0000313" key="11">
    <source>
        <dbReference type="Proteomes" id="UP000235015"/>
    </source>
</evidence>
<name>A0A2N6CYC7_9GAMM</name>
<evidence type="ECO:0000256" key="2">
    <source>
        <dbReference type="ARBA" id="ARBA00022448"/>
    </source>
</evidence>
<sequence>MYSQNSRWISKRSNLITAILLTASTGVYAGGSTPAEVEIQGFKFIPQEITVKVGTAIRWTNREKRQYHSVWFEQAGDPEPAYFFPEETYERSFDKPGVYSYHCGPHPEMTGTVTVE</sequence>
<dbReference type="InterPro" id="IPR002386">
    <property type="entry name" value="Amicyanin/Pseudoazurin"/>
</dbReference>
<accession>A0A2N6CYC7</accession>
<keyword evidence="4" id="KW-0574">Periplasm</keyword>
<feature type="binding site" evidence="7">
    <location>
        <position position="68"/>
    </location>
    <ligand>
        <name>Cu cation</name>
        <dbReference type="ChEBI" id="CHEBI:23378"/>
    </ligand>
</feature>
<dbReference type="EMBL" id="PKUN01000006">
    <property type="protein sequence ID" value="PLX62332.1"/>
    <property type="molecule type" value="Genomic_DNA"/>
</dbReference>
<dbReference type="GO" id="GO:0042597">
    <property type="term" value="C:periplasmic space"/>
    <property type="evidence" value="ECO:0007669"/>
    <property type="project" value="UniProtKB-SubCell"/>
</dbReference>
<dbReference type="PANTHER" id="PTHR36507:SF1">
    <property type="entry name" value="BLL1555 PROTEIN"/>
    <property type="match status" value="1"/>
</dbReference>
<evidence type="ECO:0000256" key="6">
    <source>
        <dbReference type="ARBA" id="ARBA00023008"/>
    </source>
</evidence>